<evidence type="ECO:0000256" key="3">
    <source>
        <dbReference type="ARBA" id="ARBA00022448"/>
    </source>
</evidence>
<dbReference type="EMBL" id="BPVZ01000125">
    <property type="protein sequence ID" value="GKV37892.1"/>
    <property type="molecule type" value="Genomic_DNA"/>
</dbReference>
<dbReference type="PROSITE" id="PS00217">
    <property type="entry name" value="SUGAR_TRANSPORT_2"/>
    <property type="match status" value="1"/>
</dbReference>
<keyword evidence="4 7" id="KW-0812">Transmembrane</keyword>
<keyword evidence="10" id="KW-1185">Reference proteome</keyword>
<evidence type="ECO:0000313" key="9">
    <source>
        <dbReference type="EMBL" id="GKV37892.1"/>
    </source>
</evidence>
<dbReference type="AlphaFoldDB" id="A0AAV5LL28"/>
<evidence type="ECO:0000256" key="5">
    <source>
        <dbReference type="ARBA" id="ARBA00022989"/>
    </source>
</evidence>
<accession>A0AAV5LL28</accession>
<dbReference type="PRINTS" id="PR00171">
    <property type="entry name" value="SUGRTRNSPORT"/>
</dbReference>
<dbReference type="PANTHER" id="PTHR48020">
    <property type="entry name" value="PROTON MYO-INOSITOL COTRANSPORTER"/>
    <property type="match status" value="1"/>
</dbReference>
<protein>
    <recommendedName>
        <fullName evidence="8">Major facilitator superfamily (MFS) profile domain-containing protein</fullName>
    </recommendedName>
</protein>
<evidence type="ECO:0000256" key="6">
    <source>
        <dbReference type="ARBA" id="ARBA00023136"/>
    </source>
</evidence>
<gene>
    <name evidence="9" type="ORF">SLEP1_g45861</name>
</gene>
<comment type="subcellular location">
    <subcellularLocation>
        <location evidence="1">Membrane</location>
        <topology evidence="1">Multi-pass membrane protein</topology>
    </subcellularLocation>
</comment>
<comment type="similarity">
    <text evidence="2">Belongs to the major facilitator superfamily. Sugar transporter (TC 2.A.1.1) family.</text>
</comment>
<dbReference type="SUPFAM" id="SSF103473">
    <property type="entry name" value="MFS general substrate transporter"/>
    <property type="match status" value="1"/>
</dbReference>
<evidence type="ECO:0000256" key="4">
    <source>
        <dbReference type="ARBA" id="ARBA00022692"/>
    </source>
</evidence>
<organism evidence="9 10">
    <name type="scientific">Rubroshorea leprosula</name>
    <dbReference type="NCBI Taxonomy" id="152421"/>
    <lineage>
        <taxon>Eukaryota</taxon>
        <taxon>Viridiplantae</taxon>
        <taxon>Streptophyta</taxon>
        <taxon>Embryophyta</taxon>
        <taxon>Tracheophyta</taxon>
        <taxon>Spermatophyta</taxon>
        <taxon>Magnoliopsida</taxon>
        <taxon>eudicotyledons</taxon>
        <taxon>Gunneridae</taxon>
        <taxon>Pentapetalae</taxon>
        <taxon>rosids</taxon>
        <taxon>malvids</taxon>
        <taxon>Malvales</taxon>
        <taxon>Dipterocarpaceae</taxon>
        <taxon>Rubroshorea</taxon>
    </lineage>
</organism>
<dbReference type="Proteomes" id="UP001054252">
    <property type="component" value="Unassembled WGS sequence"/>
</dbReference>
<dbReference type="InterPro" id="IPR036259">
    <property type="entry name" value="MFS_trans_sf"/>
</dbReference>
<dbReference type="PANTHER" id="PTHR48020:SF12">
    <property type="entry name" value="PROTON MYO-INOSITOL COTRANSPORTER"/>
    <property type="match status" value="1"/>
</dbReference>
<dbReference type="InterPro" id="IPR003663">
    <property type="entry name" value="Sugar/inositol_transpt"/>
</dbReference>
<evidence type="ECO:0000256" key="1">
    <source>
        <dbReference type="ARBA" id="ARBA00004141"/>
    </source>
</evidence>
<dbReference type="InterPro" id="IPR005828">
    <property type="entry name" value="MFS_sugar_transport-like"/>
</dbReference>
<feature type="transmembrane region" description="Helical" evidence="7">
    <location>
        <begin position="44"/>
        <end position="66"/>
    </location>
</feature>
<dbReference type="GO" id="GO:0022857">
    <property type="term" value="F:transmembrane transporter activity"/>
    <property type="evidence" value="ECO:0007669"/>
    <property type="project" value="InterPro"/>
</dbReference>
<keyword evidence="6 7" id="KW-0472">Membrane</keyword>
<dbReference type="Pfam" id="PF00083">
    <property type="entry name" value="Sugar_tr"/>
    <property type="match status" value="1"/>
</dbReference>
<feature type="transmembrane region" description="Helical" evidence="7">
    <location>
        <begin position="167"/>
        <end position="190"/>
    </location>
</feature>
<dbReference type="Gene3D" id="1.20.1250.20">
    <property type="entry name" value="MFS general substrate transporter like domains"/>
    <property type="match status" value="2"/>
</dbReference>
<evidence type="ECO:0000256" key="2">
    <source>
        <dbReference type="ARBA" id="ARBA00010992"/>
    </source>
</evidence>
<comment type="caution">
    <text evidence="9">The sequence shown here is derived from an EMBL/GenBank/DDBJ whole genome shotgun (WGS) entry which is preliminary data.</text>
</comment>
<evidence type="ECO:0000259" key="8">
    <source>
        <dbReference type="PROSITE" id="PS50850"/>
    </source>
</evidence>
<evidence type="ECO:0000256" key="7">
    <source>
        <dbReference type="SAM" id="Phobius"/>
    </source>
</evidence>
<keyword evidence="5 7" id="KW-1133">Transmembrane helix</keyword>
<dbReference type="GO" id="GO:0016020">
    <property type="term" value="C:membrane"/>
    <property type="evidence" value="ECO:0007669"/>
    <property type="project" value="UniProtKB-SubCell"/>
</dbReference>
<dbReference type="InterPro" id="IPR005829">
    <property type="entry name" value="Sugar_transporter_CS"/>
</dbReference>
<keyword evidence="3" id="KW-0813">Transport</keyword>
<feature type="domain" description="Major facilitator superfamily (MFS) profile" evidence="8">
    <location>
        <begin position="1"/>
        <end position="212"/>
    </location>
</feature>
<name>A0AAV5LL28_9ROSI</name>
<dbReference type="InterPro" id="IPR050814">
    <property type="entry name" value="Myo-inositol_Transporter"/>
</dbReference>
<proteinExistence type="inferred from homology"/>
<sequence>MSVAPDPYVLILGRFFVGLGVGVASVTAPIYIAEALPSEVRGTWRCMLGFSAVPAAVIQFVLMLLLPEPPRWLLMKNDKNQVICVLSKIYDLSRLEDEIDHLTAASEEESQKKNEIRYFNVFRIKEIRIAYLAGAGLQAFQQLTGINTVMYYSPTIVQMAGFSSNQLVLLLSLVVAAMNAAETTVGIYLIDHVGWKKLARSSLSGAGYSHYL</sequence>
<reference evidence="9 10" key="1">
    <citation type="journal article" date="2021" name="Commun. Biol.">
        <title>The genome of Shorea leprosula (Dipterocarpaceae) highlights the ecological relevance of drought in aseasonal tropical rainforests.</title>
        <authorList>
            <person name="Ng K.K.S."/>
            <person name="Kobayashi M.J."/>
            <person name="Fawcett J.A."/>
            <person name="Hatakeyama M."/>
            <person name="Paape T."/>
            <person name="Ng C.H."/>
            <person name="Ang C.C."/>
            <person name="Tnah L.H."/>
            <person name="Lee C.T."/>
            <person name="Nishiyama T."/>
            <person name="Sese J."/>
            <person name="O'Brien M.J."/>
            <person name="Copetti D."/>
            <person name="Mohd Noor M.I."/>
            <person name="Ong R.C."/>
            <person name="Putra M."/>
            <person name="Sireger I.Z."/>
            <person name="Indrioko S."/>
            <person name="Kosugi Y."/>
            <person name="Izuno A."/>
            <person name="Isagi Y."/>
            <person name="Lee S.L."/>
            <person name="Shimizu K.K."/>
        </authorList>
    </citation>
    <scope>NUCLEOTIDE SEQUENCE [LARGE SCALE GENOMIC DNA]</scope>
    <source>
        <strain evidence="9">214</strain>
    </source>
</reference>
<evidence type="ECO:0000313" key="10">
    <source>
        <dbReference type="Proteomes" id="UP001054252"/>
    </source>
</evidence>
<dbReference type="InterPro" id="IPR020846">
    <property type="entry name" value="MFS_dom"/>
</dbReference>
<dbReference type="PROSITE" id="PS50850">
    <property type="entry name" value="MFS"/>
    <property type="match status" value="1"/>
</dbReference>
<feature type="transmembrane region" description="Helical" evidence="7">
    <location>
        <begin position="12"/>
        <end position="32"/>
    </location>
</feature>